<dbReference type="AlphaFoldDB" id="A0A0T9R1F1"/>
<proteinExistence type="predicted"/>
<dbReference type="Proteomes" id="UP000045840">
    <property type="component" value="Unassembled WGS sequence"/>
</dbReference>
<name>A0A0T9R1F1_9GAMM</name>
<dbReference type="RefSeq" id="WP_072086351.1">
    <property type="nucleotide sequence ID" value="NZ_CQAZ01000046.1"/>
</dbReference>
<feature type="transmembrane region" description="Helical" evidence="1">
    <location>
        <begin position="7"/>
        <end position="24"/>
    </location>
</feature>
<reference evidence="3" key="1">
    <citation type="submission" date="2015-03" db="EMBL/GenBank/DDBJ databases">
        <authorList>
            <consortium name="Pathogen Informatics"/>
        </authorList>
    </citation>
    <scope>NUCLEOTIDE SEQUENCE [LARGE SCALE GENOMIC DNA]</scope>
    <source>
        <strain evidence="3">A125KOH2</strain>
    </source>
</reference>
<keyword evidence="1" id="KW-0472">Membrane</keyword>
<keyword evidence="1" id="KW-1133">Transmembrane helix</keyword>
<gene>
    <name evidence="2" type="ORF">ERS008529_03890</name>
</gene>
<protein>
    <submittedName>
        <fullName evidence="2">Uncharacterized protein</fullName>
    </submittedName>
</protein>
<evidence type="ECO:0000313" key="2">
    <source>
        <dbReference type="EMBL" id="CNI39528.1"/>
    </source>
</evidence>
<evidence type="ECO:0000313" key="3">
    <source>
        <dbReference type="Proteomes" id="UP000045840"/>
    </source>
</evidence>
<sequence length="172" mass="20215">MLKLARIIVLVLYGLFGMSGWYHYDSLLKMSTAYKGEDILSSDMTINYVRSMVWYHSRGKLQEIRSILLNDDLTKRVRIEMRIKNMLMHRSSAYIREFNSLKTPVNELGSWYQNNFDFDDFLHDVYEVVFDQSLTVDDKVRNITDIMEVYQNITNSKLTDNLVKTQGAVNGY</sequence>
<evidence type="ECO:0000256" key="1">
    <source>
        <dbReference type="SAM" id="Phobius"/>
    </source>
</evidence>
<accession>A0A0T9R1F1</accession>
<organism evidence="2 3">
    <name type="scientific">Yersinia pekkanenii</name>
    <dbReference type="NCBI Taxonomy" id="1288385"/>
    <lineage>
        <taxon>Bacteria</taxon>
        <taxon>Pseudomonadati</taxon>
        <taxon>Pseudomonadota</taxon>
        <taxon>Gammaproteobacteria</taxon>
        <taxon>Enterobacterales</taxon>
        <taxon>Yersiniaceae</taxon>
        <taxon>Yersinia</taxon>
    </lineage>
</organism>
<dbReference type="EMBL" id="CQAZ01000046">
    <property type="protein sequence ID" value="CNI39528.1"/>
    <property type="molecule type" value="Genomic_DNA"/>
</dbReference>
<keyword evidence="1" id="KW-0812">Transmembrane</keyword>